<evidence type="ECO:0000256" key="1">
    <source>
        <dbReference type="SAM" id="MobiDB-lite"/>
    </source>
</evidence>
<feature type="region of interest" description="Disordered" evidence="1">
    <location>
        <begin position="302"/>
        <end position="326"/>
    </location>
</feature>
<comment type="caution">
    <text evidence="2">The sequence shown here is derived from an EMBL/GenBank/DDBJ whole genome shotgun (WGS) entry which is preliminary data.</text>
</comment>
<protein>
    <recommendedName>
        <fullName evidence="4">Gamma-glutamylcyclotransferase</fullName>
    </recommendedName>
</protein>
<evidence type="ECO:0000313" key="2">
    <source>
        <dbReference type="EMBL" id="MCV7226644.1"/>
    </source>
</evidence>
<feature type="compositionally biased region" description="Polar residues" evidence="1">
    <location>
        <begin position="313"/>
        <end position="326"/>
    </location>
</feature>
<dbReference type="EMBL" id="JACKTY010000028">
    <property type="protein sequence ID" value="MCV7226644.1"/>
    <property type="molecule type" value="Genomic_DNA"/>
</dbReference>
<reference evidence="2 3" key="1">
    <citation type="journal article" date="2022" name="BMC Genomics">
        <title>Comparative genome analysis of mycobacteria focusing on tRNA and non-coding RNA.</title>
        <authorList>
            <person name="Behra P.R.K."/>
            <person name="Pettersson B.M.F."/>
            <person name="Ramesh M."/>
            <person name="Das S."/>
            <person name="Dasgupta S."/>
            <person name="Kirsebom L.A."/>
        </authorList>
    </citation>
    <scope>NUCLEOTIDE SEQUENCE [LARGE SCALE GENOMIC DNA]</scope>
    <source>
        <strain evidence="2 3">DSM 44078</strain>
    </source>
</reference>
<gene>
    <name evidence="2" type="ORF">H7J73_11445</name>
</gene>
<proteinExistence type="predicted"/>
<keyword evidence="3" id="KW-1185">Reference proteome</keyword>
<dbReference type="Proteomes" id="UP001526201">
    <property type="component" value="Unassembled WGS sequence"/>
</dbReference>
<evidence type="ECO:0008006" key="4">
    <source>
        <dbReference type="Google" id="ProtNLM"/>
    </source>
</evidence>
<name>A0ABT3CAY4_9MYCO</name>
<sequence length="326" mass="36952">MNGLMDLTESEERYIRDYVNTQSPDDDQAGLVQKIGSQRVLGRTHEIYDVHGASTRWWVVTDPTNLYLQTDFPKAEHALTFHIGLGVMMAERSRSELADEDEEHVPTSWRRYRQALQAMNEATEAEDYQAVGIKCRDALIAVAKEHADSEWVGEIAERPKAADFKGWANIFADRLTEGRMRSYMKALAEKTWDLTVWLQHNSNANEYDADLVLEATAHVLGSLGKLIRRHEDGEPERCPRCESYKLEEDIVKDDSREGFYESTVCGACNWRSEPTYTSWAEHFKDADLEGYLTGPGLGLCDRLHHDHDDSENPAGSTPQKSPGAQT</sequence>
<accession>A0ABT3CAY4</accession>
<organism evidence="2 3">
    <name type="scientific">Mycolicibacterium komossense</name>
    <dbReference type="NCBI Taxonomy" id="1779"/>
    <lineage>
        <taxon>Bacteria</taxon>
        <taxon>Bacillati</taxon>
        <taxon>Actinomycetota</taxon>
        <taxon>Actinomycetes</taxon>
        <taxon>Mycobacteriales</taxon>
        <taxon>Mycobacteriaceae</taxon>
        <taxon>Mycolicibacterium</taxon>
    </lineage>
</organism>
<evidence type="ECO:0000313" key="3">
    <source>
        <dbReference type="Proteomes" id="UP001526201"/>
    </source>
</evidence>